<dbReference type="Pfam" id="PF06399">
    <property type="entry name" value="GFRP"/>
    <property type="match status" value="1"/>
</dbReference>
<evidence type="ECO:0000313" key="9">
    <source>
        <dbReference type="EMBL" id="CAJ0599101.1"/>
    </source>
</evidence>
<dbReference type="SUPFAM" id="SSF69761">
    <property type="entry name" value="GTP cyclohydrolase I feedback regulatory protein, GFRP"/>
    <property type="match status" value="1"/>
</dbReference>
<protein>
    <recommendedName>
        <fullName evidence="4">GTP cyclohydrolase 1 feedback regulatory protein</fullName>
    </recommendedName>
    <alternativeName>
        <fullName evidence="8">GTP cyclohydrolase I feedback regulatory protein</fullName>
    </alternativeName>
</protein>
<dbReference type="Proteomes" id="UP001176961">
    <property type="component" value="Unassembled WGS sequence"/>
</dbReference>
<proteinExistence type="inferred from homology"/>
<dbReference type="GO" id="GO:0044549">
    <property type="term" value="F:GTP cyclohydrolase binding"/>
    <property type="evidence" value="ECO:0007669"/>
    <property type="project" value="TreeGrafter"/>
</dbReference>
<keyword evidence="10" id="KW-1185">Reference proteome</keyword>
<dbReference type="InterPro" id="IPR036717">
    <property type="entry name" value="GFRP_sf"/>
</dbReference>
<accession>A0AA36GVG1</accession>
<evidence type="ECO:0000256" key="4">
    <source>
        <dbReference type="ARBA" id="ARBA00020099"/>
    </source>
</evidence>
<evidence type="ECO:0000256" key="5">
    <source>
        <dbReference type="ARBA" id="ARBA00022490"/>
    </source>
</evidence>
<dbReference type="EMBL" id="CATQJL010000223">
    <property type="protein sequence ID" value="CAJ0599101.1"/>
    <property type="molecule type" value="Genomic_DNA"/>
</dbReference>
<organism evidence="9 10">
    <name type="scientific">Cylicocyclus nassatus</name>
    <name type="common">Nematode worm</name>
    <dbReference type="NCBI Taxonomy" id="53992"/>
    <lineage>
        <taxon>Eukaryota</taxon>
        <taxon>Metazoa</taxon>
        <taxon>Ecdysozoa</taxon>
        <taxon>Nematoda</taxon>
        <taxon>Chromadorea</taxon>
        <taxon>Rhabditida</taxon>
        <taxon>Rhabditina</taxon>
        <taxon>Rhabditomorpha</taxon>
        <taxon>Strongyloidea</taxon>
        <taxon>Strongylidae</taxon>
        <taxon>Cylicocyclus</taxon>
    </lineage>
</organism>
<evidence type="ECO:0000256" key="3">
    <source>
        <dbReference type="ARBA" id="ARBA00007605"/>
    </source>
</evidence>
<keyword evidence="6" id="KW-0472">Membrane</keyword>
<dbReference type="InterPro" id="IPR009112">
    <property type="entry name" value="GTP_CycHdrlase_I_reg"/>
</dbReference>
<comment type="similarity">
    <text evidence="3">Belongs to the GFRP family.</text>
</comment>
<keyword evidence="5" id="KW-0963">Cytoplasm</keyword>
<dbReference type="PANTHER" id="PTHR16852">
    <property type="entry name" value="GTP CYCLOHYDROLASE 1 FEEDBACK REGULATORY PROTEIN"/>
    <property type="match status" value="1"/>
</dbReference>
<evidence type="ECO:0000313" key="10">
    <source>
        <dbReference type="Proteomes" id="UP001176961"/>
    </source>
</evidence>
<evidence type="ECO:0000256" key="8">
    <source>
        <dbReference type="ARBA" id="ARBA00032599"/>
    </source>
</evidence>
<dbReference type="GO" id="GO:0005829">
    <property type="term" value="C:cytosol"/>
    <property type="evidence" value="ECO:0007669"/>
    <property type="project" value="UniProtKB-SubCell"/>
</dbReference>
<gene>
    <name evidence="9" type="ORF">CYNAS_LOCUS11084</name>
</gene>
<keyword evidence="7" id="KW-0539">Nucleus</keyword>
<evidence type="ECO:0000256" key="7">
    <source>
        <dbReference type="ARBA" id="ARBA00023242"/>
    </source>
</evidence>
<dbReference type="Gene3D" id="3.30.1410.10">
    <property type="entry name" value="GTP cyclohydrolase I feedback regulatory protein GFRP"/>
    <property type="match status" value="1"/>
</dbReference>
<evidence type="ECO:0000256" key="1">
    <source>
        <dbReference type="ARBA" id="ARBA00004126"/>
    </source>
</evidence>
<evidence type="ECO:0000256" key="6">
    <source>
        <dbReference type="ARBA" id="ARBA00023136"/>
    </source>
</evidence>
<name>A0AA36GVG1_CYLNA</name>
<sequence>MYSSAQLNIFICTFYPKMPYMLVCSQVPIEDGPTTIGNVDIDSALAERLEAQPSRMFFTITYLTNLGPQVVLNILEREGWKVIGVAGTGNACIWTLHR</sequence>
<dbReference type="GO" id="GO:0009890">
    <property type="term" value="P:negative regulation of biosynthetic process"/>
    <property type="evidence" value="ECO:0007669"/>
    <property type="project" value="InterPro"/>
</dbReference>
<dbReference type="PANTHER" id="PTHR16852:SF2">
    <property type="entry name" value="GTP CYCLOHYDROLASE 1 FEEDBACK REGULATORY PROTEIN"/>
    <property type="match status" value="1"/>
</dbReference>
<dbReference type="FunFam" id="3.30.1410.10:FF:000001">
    <property type="entry name" value="GTP cyclohydrolase 1 feedback regulatory protein"/>
    <property type="match status" value="1"/>
</dbReference>
<comment type="subcellular location">
    <subcellularLocation>
        <location evidence="2">Cytoplasm</location>
        <location evidence="2">Cytosol</location>
    </subcellularLocation>
    <subcellularLocation>
        <location evidence="1">Nucleus membrane</location>
    </subcellularLocation>
</comment>
<dbReference type="AlphaFoldDB" id="A0AA36GVG1"/>
<reference evidence="9" key="1">
    <citation type="submission" date="2023-07" db="EMBL/GenBank/DDBJ databases">
        <authorList>
            <consortium name="CYATHOMIX"/>
        </authorList>
    </citation>
    <scope>NUCLEOTIDE SEQUENCE</scope>
    <source>
        <strain evidence="9">N/A</strain>
    </source>
</reference>
<comment type="caution">
    <text evidence="9">The sequence shown here is derived from an EMBL/GenBank/DDBJ whole genome shotgun (WGS) entry which is preliminary data.</text>
</comment>
<dbReference type="GO" id="GO:0031965">
    <property type="term" value="C:nuclear membrane"/>
    <property type="evidence" value="ECO:0007669"/>
    <property type="project" value="UniProtKB-SubCell"/>
</dbReference>
<evidence type="ECO:0000256" key="2">
    <source>
        <dbReference type="ARBA" id="ARBA00004514"/>
    </source>
</evidence>